<name>X0UBI0_9ZZZZ</name>
<reference evidence="2" key="1">
    <citation type="journal article" date="2014" name="Front. Microbiol.">
        <title>High frequency of phylogenetically diverse reductive dehalogenase-homologous genes in deep subseafloor sedimentary metagenomes.</title>
        <authorList>
            <person name="Kawai M."/>
            <person name="Futagami T."/>
            <person name="Toyoda A."/>
            <person name="Takaki Y."/>
            <person name="Nishi S."/>
            <person name="Hori S."/>
            <person name="Arai W."/>
            <person name="Tsubouchi T."/>
            <person name="Morono Y."/>
            <person name="Uchiyama I."/>
            <person name="Ito T."/>
            <person name="Fujiyama A."/>
            <person name="Inagaki F."/>
            <person name="Takami H."/>
        </authorList>
    </citation>
    <scope>NUCLEOTIDE SEQUENCE</scope>
    <source>
        <strain evidence="2">Expedition CK06-06</strain>
    </source>
</reference>
<feature type="transmembrane region" description="Helical" evidence="1">
    <location>
        <begin position="124"/>
        <end position="149"/>
    </location>
</feature>
<evidence type="ECO:0000313" key="2">
    <source>
        <dbReference type="EMBL" id="GAG02920.1"/>
    </source>
</evidence>
<feature type="non-terminal residue" evidence="2">
    <location>
        <position position="1"/>
    </location>
</feature>
<dbReference type="AlphaFoldDB" id="X0UBI0"/>
<evidence type="ECO:0000256" key="1">
    <source>
        <dbReference type="SAM" id="Phobius"/>
    </source>
</evidence>
<gene>
    <name evidence="2" type="ORF">S01H1_41973</name>
</gene>
<feature type="transmembrane region" description="Helical" evidence="1">
    <location>
        <begin position="155"/>
        <end position="177"/>
    </location>
</feature>
<dbReference type="EMBL" id="BARS01026642">
    <property type="protein sequence ID" value="GAG02920.1"/>
    <property type="molecule type" value="Genomic_DNA"/>
</dbReference>
<comment type="caution">
    <text evidence="2">The sequence shown here is derived from an EMBL/GenBank/DDBJ whole genome shotgun (WGS) entry which is preliminary data.</text>
</comment>
<proteinExistence type="predicted"/>
<keyword evidence="1" id="KW-1133">Transmembrane helix</keyword>
<sequence>DTIGLLNRQAKALDRVASSAGDSDKALRSMRQGETSLRRAMTQKTKAVNVQSKAFKSHQSRMRRSRREFDPFQRAVQGLTRNMTNFSTFLVQLATSSNILEGFFRTGVRMGFPTVRMFHMMAAAVPPITVALSGLISALNGVVGLLLVFTQQAASMLGFFAVLPTAIGSAAAAAISFKGAFNAILKDSMTAGNTIAGLREQLAKTTDLEEREKLTKQLTEATAGLTKGQKGVAFGVADLKKQWKDLFTGSQKLQAKFLRGTQFAIS</sequence>
<organism evidence="2">
    <name type="scientific">marine sediment metagenome</name>
    <dbReference type="NCBI Taxonomy" id="412755"/>
    <lineage>
        <taxon>unclassified sequences</taxon>
        <taxon>metagenomes</taxon>
        <taxon>ecological metagenomes</taxon>
    </lineage>
</organism>
<accession>X0UBI0</accession>
<keyword evidence="1" id="KW-0812">Transmembrane</keyword>
<protein>
    <submittedName>
        <fullName evidence="2">Uncharacterized protein</fullName>
    </submittedName>
</protein>
<feature type="non-terminal residue" evidence="2">
    <location>
        <position position="266"/>
    </location>
</feature>
<keyword evidence="1" id="KW-0472">Membrane</keyword>